<name>A0A0D2P661_HYPSF</name>
<proteinExistence type="predicted"/>
<dbReference type="Proteomes" id="UP000054270">
    <property type="component" value="Unassembled WGS sequence"/>
</dbReference>
<organism evidence="1 2">
    <name type="scientific">Hypholoma sublateritium (strain FD-334 SS-4)</name>
    <dbReference type="NCBI Taxonomy" id="945553"/>
    <lineage>
        <taxon>Eukaryota</taxon>
        <taxon>Fungi</taxon>
        <taxon>Dikarya</taxon>
        <taxon>Basidiomycota</taxon>
        <taxon>Agaricomycotina</taxon>
        <taxon>Agaricomycetes</taxon>
        <taxon>Agaricomycetidae</taxon>
        <taxon>Agaricales</taxon>
        <taxon>Agaricineae</taxon>
        <taxon>Strophariaceae</taxon>
        <taxon>Hypholoma</taxon>
    </lineage>
</organism>
<protein>
    <submittedName>
        <fullName evidence="1">Uncharacterized protein</fullName>
    </submittedName>
</protein>
<gene>
    <name evidence="1" type="ORF">HYPSUDRAFT_1065925</name>
</gene>
<sequence length="170" mass="19588">MQCIRLLWTALKSLQQKSLSPCMEAATFLLFYSLSRGRACKFRPLFFRVQYTRLASSHSTLALDSMLHRIFSGLHASLLRCRRALGDMTSAIYNATLYLADTDIDVVVKFTTRYNEDANRLPAEANLAPRLHHCLRIVWDVYMVIMDYVKDAKTVWQLLEDQAQINPIVL</sequence>
<evidence type="ECO:0000313" key="1">
    <source>
        <dbReference type="EMBL" id="KJA26414.1"/>
    </source>
</evidence>
<dbReference type="STRING" id="945553.A0A0D2P661"/>
<dbReference type="EMBL" id="KN817528">
    <property type="protein sequence ID" value="KJA26414.1"/>
    <property type="molecule type" value="Genomic_DNA"/>
</dbReference>
<dbReference type="OrthoDB" id="3250441at2759"/>
<dbReference type="AlphaFoldDB" id="A0A0D2P661"/>
<evidence type="ECO:0000313" key="2">
    <source>
        <dbReference type="Proteomes" id="UP000054270"/>
    </source>
</evidence>
<reference evidence="2" key="1">
    <citation type="submission" date="2014-04" db="EMBL/GenBank/DDBJ databases">
        <title>Evolutionary Origins and Diversification of the Mycorrhizal Mutualists.</title>
        <authorList>
            <consortium name="DOE Joint Genome Institute"/>
            <consortium name="Mycorrhizal Genomics Consortium"/>
            <person name="Kohler A."/>
            <person name="Kuo A."/>
            <person name="Nagy L.G."/>
            <person name="Floudas D."/>
            <person name="Copeland A."/>
            <person name="Barry K.W."/>
            <person name="Cichocki N."/>
            <person name="Veneault-Fourrey C."/>
            <person name="LaButti K."/>
            <person name="Lindquist E.A."/>
            <person name="Lipzen A."/>
            <person name="Lundell T."/>
            <person name="Morin E."/>
            <person name="Murat C."/>
            <person name="Riley R."/>
            <person name="Ohm R."/>
            <person name="Sun H."/>
            <person name="Tunlid A."/>
            <person name="Henrissat B."/>
            <person name="Grigoriev I.V."/>
            <person name="Hibbett D.S."/>
            <person name="Martin F."/>
        </authorList>
    </citation>
    <scope>NUCLEOTIDE SEQUENCE [LARGE SCALE GENOMIC DNA]</scope>
    <source>
        <strain evidence="2">FD-334 SS-4</strain>
    </source>
</reference>
<keyword evidence="2" id="KW-1185">Reference proteome</keyword>
<accession>A0A0D2P661</accession>